<keyword evidence="1" id="KW-1133">Transmembrane helix</keyword>
<protein>
    <submittedName>
        <fullName evidence="2">Uncharacterized protein</fullName>
    </submittedName>
</protein>
<keyword evidence="1" id="KW-0472">Membrane</keyword>
<sequence length="188" mass="21205">MKTKQTLPQRFFTGVTEIPKTIMALAFLIIIATGAFIQRVDSRIQAFLCQDDPALLYRDQVEETFGLKDPMVIAIVNKGEHGIFNPQTLQLIQWLTDEVMEMPEINRDRVVSLATEDNISGNEEGMLVEAFYKDPPKTQLDADNMRIAVMDFPLYLGSLVARDGSATLIVTEVYDVNQAPEVYEKYAP</sequence>
<gene>
    <name evidence="2" type="ORF">H0A75_04930</name>
</gene>
<evidence type="ECO:0000256" key="1">
    <source>
        <dbReference type="SAM" id="Phobius"/>
    </source>
</evidence>
<comment type="caution">
    <text evidence="2">The sequence shown here is derived from an EMBL/GenBank/DDBJ whole genome shotgun (WGS) entry which is preliminary data.</text>
</comment>
<dbReference type="EMBL" id="JACCHS010000072">
    <property type="protein sequence ID" value="NYT47037.1"/>
    <property type="molecule type" value="Genomic_DNA"/>
</dbReference>
<evidence type="ECO:0000313" key="2">
    <source>
        <dbReference type="EMBL" id="NYT47037.1"/>
    </source>
</evidence>
<keyword evidence="1" id="KW-0812">Transmembrane</keyword>
<dbReference type="Proteomes" id="UP000537890">
    <property type="component" value="Unassembled WGS sequence"/>
</dbReference>
<proteinExistence type="predicted"/>
<reference evidence="2 3" key="1">
    <citation type="submission" date="2020-05" db="EMBL/GenBank/DDBJ databases">
        <title>Horizontal transmission and recombination maintain forever young bacterial symbiont genomes.</title>
        <authorList>
            <person name="Russell S.L."/>
            <person name="Pepper-Tunick E."/>
            <person name="Svedberg J."/>
            <person name="Byrne A."/>
            <person name="Ruelas Castillo J."/>
            <person name="Vollmers C."/>
            <person name="Beinart R.A."/>
            <person name="Corbett-Detig R."/>
        </authorList>
    </citation>
    <scope>NUCLEOTIDE SEQUENCE [LARGE SCALE GENOMIC DNA]</scope>
    <source>
        <strain evidence="2">4727-3</strain>
    </source>
</reference>
<dbReference type="AlphaFoldDB" id="A0A7Z0MP71"/>
<organism evidence="2 3">
    <name type="scientific">Candidatus Methanofishera endochildressiae</name>
    <dbReference type="NCBI Taxonomy" id="2738884"/>
    <lineage>
        <taxon>Bacteria</taxon>
        <taxon>Pseudomonadati</taxon>
        <taxon>Pseudomonadota</taxon>
        <taxon>Gammaproteobacteria</taxon>
        <taxon>Candidatus Methanofishera</taxon>
    </lineage>
</organism>
<name>A0A7Z0MP71_9GAMM</name>
<feature type="transmembrane region" description="Helical" evidence="1">
    <location>
        <begin position="21"/>
        <end position="40"/>
    </location>
</feature>
<accession>A0A7Z0MP71</accession>
<evidence type="ECO:0000313" key="3">
    <source>
        <dbReference type="Proteomes" id="UP000537890"/>
    </source>
</evidence>